<dbReference type="EMBL" id="AP018216">
    <property type="protein sequence ID" value="BAY72513.1"/>
    <property type="molecule type" value="Genomic_DNA"/>
</dbReference>
<evidence type="ECO:0000313" key="1">
    <source>
        <dbReference type="EMBL" id="BAY72513.1"/>
    </source>
</evidence>
<dbReference type="Proteomes" id="UP000217507">
    <property type="component" value="Chromosome"/>
</dbReference>
<sequence length="143" mass="16951">MAVNDSIILDTILEQKKSQIAKFLPDDDYFKMFTFEQILKKFDIIKATNFQTPIPPFSVYYKRLIFESFYKIKTSSLANFLHPDPGLFLYHNHVRIELNTVRIANFTFVLGMQNFGKFFEQNYIGKRMVLANLKEFLINLVYQ</sequence>
<dbReference type="AlphaFoldDB" id="A0A1Z4KUE6"/>
<gene>
    <name evidence="1" type="ORF">NIES23_53380</name>
</gene>
<organism evidence="1 2">
    <name type="scientific">Trichormus variabilis NIES-23</name>
    <dbReference type="NCBI Taxonomy" id="1973479"/>
    <lineage>
        <taxon>Bacteria</taxon>
        <taxon>Bacillati</taxon>
        <taxon>Cyanobacteriota</taxon>
        <taxon>Cyanophyceae</taxon>
        <taxon>Nostocales</taxon>
        <taxon>Nostocaceae</taxon>
        <taxon>Trichormus</taxon>
    </lineage>
</organism>
<evidence type="ECO:0000313" key="2">
    <source>
        <dbReference type="Proteomes" id="UP000217507"/>
    </source>
</evidence>
<accession>A0A1Z4KUE6</accession>
<proteinExistence type="predicted"/>
<reference evidence="1 2" key="1">
    <citation type="submission" date="2017-06" db="EMBL/GenBank/DDBJ databases">
        <title>Genome sequencing of cyanobaciteial culture collection at National Institute for Environmental Studies (NIES).</title>
        <authorList>
            <person name="Hirose Y."/>
            <person name="Shimura Y."/>
            <person name="Fujisawa T."/>
            <person name="Nakamura Y."/>
            <person name="Kawachi M."/>
        </authorList>
    </citation>
    <scope>NUCLEOTIDE SEQUENCE [LARGE SCALE GENOMIC DNA]</scope>
    <source>
        <strain evidence="1 2">NIES-23</strain>
    </source>
</reference>
<name>A0A1Z4KUE6_ANAVA</name>
<protein>
    <submittedName>
        <fullName evidence="1">Uncharacterized protein</fullName>
    </submittedName>
</protein>